<dbReference type="SUPFAM" id="SSF160904">
    <property type="entry name" value="Jann2411-like"/>
    <property type="match status" value="1"/>
</dbReference>
<name>A0ABU2H958_9ACTN</name>
<dbReference type="InterPro" id="IPR021005">
    <property type="entry name" value="Znf_CGNR"/>
</dbReference>
<feature type="region of interest" description="Disordered" evidence="1">
    <location>
        <begin position="27"/>
        <end position="49"/>
    </location>
</feature>
<evidence type="ECO:0000259" key="2">
    <source>
        <dbReference type="Pfam" id="PF11706"/>
    </source>
</evidence>
<dbReference type="Pfam" id="PF07336">
    <property type="entry name" value="ABATE"/>
    <property type="match status" value="1"/>
</dbReference>
<dbReference type="PANTHER" id="PTHR35525">
    <property type="entry name" value="BLL6575 PROTEIN"/>
    <property type="match status" value="1"/>
</dbReference>
<proteinExistence type="predicted"/>
<organism evidence="3 4">
    <name type="scientific">Lipingzhangella rawalii</name>
    <dbReference type="NCBI Taxonomy" id="2055835"/>
    <lineage>
        <taxon>Bacteria</taxon>
        <taxon>Bacillati</taxon>
        <taxon>Actinomycetota</taxon>
        <taxon>Actinomycetes</taxon>
        <taxon>Streptosporangiales</taxon>
        <taxon>Nocardiopsidaceae</taxon>
        <taxon>Lipingzhangella</taxon>
    </lineage>
</organism>
<accession>A0ABU2H958</accession>
<protein>
    <submittedName>
        <fullName evidence="3">CGNR zinc finger domain-containing protein</fullName>
    </submittedName>
</protein>
<sequence length="186" mass="20173">MADVLTATVAAVNLLRPGYRHGRPFPGEATPEEVGSCLASGGSQFPRHTPQPAELETLRAYAMRLYTVFSDVDASDLDTACTTVNQLMTDTGSRPTLVRYDDKPWHLHFHAPGADWATAWVAGMATSLAFVLGSSAADRVGICSATQCDRVFVDTSRNGTRRFCSTNCQNRTKTAAFRARRASRNG</sequence>
<reference evidence="4" key="1">
    <citation type="submission" date="2023-07" db="EMBL/GenBank/DDBJ databases">
        <title>Novel species in the genus Lipingzhangella isolated from Sambhar Salt Lake.</title>
        <authorList>
            <person name="Jiya N."/>
            <person name="Kajale S."/>
            <person name="Sharma A."/>
        </authorList>
    </citation>
    <scope>NUCLEOTIDE SEQUENCE [LARGE SCALE GENOMIC DNA]</scope>
    <source>
        <strain evidence="4">LS1_29</strain>
    </source>
</reference>
<gene>
    <name evidence="3" type="ORF">RIF23_16225</name>
</gene>
<evidence type="ECO:0000313" key="3">
    <source>
        <dbReference type="EMBL" id="MDS1271841.1"/>
    </source>
</evidence>
<comment type="caution">
    <text evidence="3">The sequence shown here is derived from an EMBL/GenBank/DDBJ whole genome shotgun (WGS) entry which is preliminary data.</text>
</comment>
<evidence type="ECO:0000313" key="4">
    <source>
        <dbReference type="Proteomes" id="UP001250214"/>
    </source>
</evidence>
<dbReference type="Proteomes" id="UP001250214">
    <property type="component" value="Unassembled WGS sequence"/>
</dbReference>
<dbReference type="InterPro" id="IPR023286">
    <property type="entry name" value="ABATE_dom_sf"/>
</dbReference>
<dbReference type="InterPro" id="IPR010852">
    <property type="entry name" value="ABATE"/>
</dbReference>
<feature type="domain" description="Zinc finger CGNR" evidence="2">
    <location>
        <begin position="139"/>
        <end position="181"/>
    </location>
</feature>
<dbReference type="Pfam" id="PF11706">
    <property type="entry name" value="zf-CGNR"/>
    <property type="match status" value="1"/>
</dbReference>
<evidence type="ECO:0000256" key="1">
    <source>
        <dbReference type="SAM" id="MobiDB-lite"/>
    </source>
</evidence>
<dbReference type="EMBL" id="JAVLVT010000008">
    <property type="protein sequence ID" value="MDS1271841.1"/>
    <property type="molecule type" value="Genomic_DNA"/>
</dbReference>
<keyword evidence="4" id="KW-1185">Reference proteome</keyword>
<dbReference type="Gene3D" id="1.10.3300.10">
    <property type="entry name" value="Jann2411-like domain"/>
    <property type="match status" value="1"/>
</dbReference>
<dbReference type="PANTHER" id="PTHR35525:SF3">
    <property type="entry name" value="BLL6575 PROTEIN"/>
    <property type="match status" value="1"/>
</dbReference>